<dbReference type="Pfam" id="PF01471">
    <property type="entry name" value="PG_binding_1"/>
    <property type="match status" value="1"/>
</dbReference>
<evidence type="ECO:0000256" key="4">
    <source>
        <dbReference type="ARBA" id="ARBA00022825"/>
    </source>
</evidence>
<evidence type="ECO:0000313" key="8">
    <source>
        <dbReference type="EMBL" id="REK75705.1"/>
    </source>
</evidence>
<keyword evidence="6" id="KW-0812">Transmembrane</keyword>
<dbReference type="InterPro" id="IPR004447">
    <property type="entry name" value="Peptidase_S41A"/>
</dbReference>
<evidence type="ECO:0000256" key="1">
    <source>
        <dbReference type="ARBA" id="ARBA00009179"/>
    </source>
</evidence>
<dbReference type="SMART" id="SM00245">
    <property type="entry name" value="TSPc"/>
    <property type="match status" value="1"/>
</dbReference>
<evidence type="ECO:0000313" key="9">
    <source>
        <dbReference type="Proteomes" id="UP000261905"/>
    </source>
</evidence>
<dbReference type="Pfam" id="PF17820">
    <property type="entry name" value="PDZ_6"/>
    <property type="match status" value="1"/>
</dbReference>
<keyword evidence="4 5" id="KW-0720">Serine protease</keyword>
<dbReference type="Gene3D" id="1.10.101.10">
    <property type="entry name" value="PGBD-like superfamily/PGBD"/>
    <property type="match status" value="1"/>
</dbReference>
<evidence type="ECO:0000259" key="7">
    <source>
        <dbReference type="PROSITE" id="PS50106"/>
    </source>
</evidence>
<dbReference type="GO" id="GO:0006508">
    <property type="term" value="P:proteolysis"/>
    <property type="evidence" value="ECO:0007669"/>
    <property type="project" value="UniProtKB-KW"/>
</dbReference>
<evidence type="ECO:0000256" key="6">
    <source>
        <dbReference type="SAM" id="Phobius"/>
    </source>
</evidence>
<dbReference type="Gene3D" id="2.30.42.10">
    <property type="match status" value="1"/>
</dbReference>
<dbReference type="GO" id="GO:0004175">
    <property type="term" value="F:endopeptidase activity"/>
    <property type="evidence" value="ECO:0007669"/>
    <property type="project" value="TreeGrafter"/>
</dbReference>
<dbReference type="InterPro" id="IPR001478">
    <property type="entry name" value="PDZ"/>
</dbReference>
<dbReference type="CDD" id="cd06782">
    <property type="entry name" value="cpPDZ_CPP-like"/>
    <property type="match status" value="1"/>
</dbReference>
<dbReference type="PANTHER" id="PTHR32060:SF30">
    <property type="entry name" value="CARBOXY-TERMINAL PROCESSING PROTEASE CTPA"/>
    <property type="match status" value="1"/>
</dbReference>
<dbReference type="Gene3D" id="3.30.750.44">
    <property type="match status" value="1"/>
</dbReference>
<keyword evidence="3 5" id="KW-0378">Hydrolase</keyword>
<dbReference type="GO" id="GO:0007165">
    <property type="term" value="P:signal transduction"/>
    <property type="evidence" value="ECO:0007669"/>
    <property type="project" value="TreeGrafter"/>
</dbReference>
<reference evidence="8 9" key="1">
    <citation type="submission" date="2018-08" db="EMBL/GenBank/DDBJ databases">
        <title>Paenibacillus sp. M4BSY-1, whole genome shotgun sequence.</title>
        <authorList>
            <person name="Tuo L."/>
        </authorList>
    </citation>
    <scope>NUCLEOTIDE SEQUENCE [LARGE SCALE GENOMIC DNA]</scope>
    <source>
        <strain evidence="8 9">M4BSY-1</strain>
    </source>
</reference>
<evidence type="ECO:0000256" key="2">
    <source>
        <dbReference type="ARBA" id="ARBA00022670"/>
    </source>
</evidence>
<dbReference type="FunFam" id="2.30.42.10:FF:000063">
    <property type="entry name" value="Peptidase, S41 family"/>
    <property type="match status" value="1"/>
</dbReference>
<dbReference type="GO" id="GO:0030288">
    <property type="term" value="C:outer membrane-bounded periplasmic space"/>
    <property type="evidence" value="ECO:0007669"/>
    <property type="project" value="TreeGrafter"/>
</dbReference>
<comment type="similarity">
    <text evidence="1 5">Belongs to the peptidase S41A family.</text>
</comment>
<dbReference type="CDD" id="cd07560">
    <property type="entry name" value="Peptidase_S41_CPP"/>
    <property type="match status" value="1"/>
</dbReference>
<dbReference type="Pfam" id="PF22694">
    <property type="entry name" value="CtpB_N-like"/>
    <property type="match status" value="1"/>
</dbReference>
<dbReference type="RefSeq" id="WP_116042143.1">
    <property type="nucleotide sequence ID" value="NZ_QUBQ01000001.1"/>
</dbReference>
<feature type="transmembrane region" description="Helical" evidence="6">
    <location>
        <begin position="15"/>
        <end position="34"/>
    </location>
</feature>
<accession>A0A371PIH0</accession>
<dbReference type="SUPFAM" id="SSF50156">
    <property type="entry name" value="PDZ domain-like"/>
    <property type="match status" value="1"/>
</dbReference>
<evidence type="ECO:0000256" key="3">
    <source>
        <dbReference type="ARBA" id="ARBA00022801"/>
    </source>
</evidence>
<proteinExistence type="inferred from homology"/>
<dbReference type="GO" id="GO:0008236">
    <property type="term" value="F:serine-type peptidase activity"/>
    <property type="evidence" value="ECO:0007669"/>
    <property type="project" value="UniProtKB-KW"/>
</dbReference>
<evidence type="ECO:0000256" key="5">
    <source>
        <dbReference type="RuleBase" id="RU004404"/>
    </source>
</evidence>
<dbReference type="InterPro" id="IPR036366">
    <property type="entry name" value="PGBDSf"/>
</dbReference>
<organism evidence="8 9">
    <name type="scientific">Paenibacillus paeoniae</name>
    <dbReference type="NCBI Taxonomy" id="2292705"/>
    <lineage>
        <taxon>Bacteria</taxon>
        <taxon>Bacillati</taxon>
        <taxon>Bacillota</taxon>
        <taxon>Bacilli</taxon>
        <taxon>Bacillales</taxon>
        <taxon>Paenibacillaceae</taxon>
        <taxon>Paenibacillus</taxon>
    </lineage>
</organism>
<protein>
    <submittedName>
        <fullName evidence="8">PDZ domain-containing protein</fullName>
    </submittedName>
</protein>
<keyword evidence="6" id="KW-1133">Transmembrane helix</keyword>
<dbReference type="AlphaFoldDB" id="A0A371PIH0"/>
<dbReference type="Pfam" id="PF03572">
    <property type="entry name" value="Peptidase_S41"/>
    <property type="match status" value="1"/>
</dbReference>
<dbReference type="InterPro" id="IPR055210">
    <property type="entry name" value="CtpA/B_N"/>
</dbReference>
<dbReference type="EMBL" id="QUBQ01000001">
    <property type="protein sequence ID" value="REK75705.1"/>
    <property type="molecule type" value="Genomic_DNA"/>
</dbReference>
<dbReference type="OrthoDB" id="9812068at2"/>
<dbReference type="SUPFAM" id="SSF52096">
    <property type="entry name" value="ClpP/crotonase"/>
    <property type="match status" value="1"/>
</dbReference>
<dbReference type="InterPro" id="IPR041489">
    <property type="entry name" value="PDZ_6"/>
</dbReference>
<dbReference type="SUPFAM" id="SSF47090">
    <property type="entry name" value="PGBD-like"/>
    <property type="match status" value="1"/>
</dbReference>
<dbReference type="InterPro" id="IPR029045">
    <property type="entry name" value="ClpP/crotonase-like_dom_sf"/>
</dbReference>
<name>A0A371PIH0_9BACL</name>
<dbReference type="SMART" id="SM00228">
    <property type="entry name" value="PDZ"/>
    <property type="match status" value="1"/>
</dbReference>
<keyword evidence="6" id="KW-0472">Membrane</keyword>
<comment type="caution">
    <text evidence="8">The sequence shown here is derived from an EMBL/GenBank/DDBJ whole genome shotgun (WGS) entry which is preliminary data.</text>
</comment>
<dbReference type="InterPro" id="IPR002477">
    <property type="entry name" value="Peptidoglycan-bd-like"/>
</dbReference>
<keyword evidence="9" id="KW-1185">Reference proteome</keyword>
<gene>
    <name evidence="8" type="ORF">DX130_01080</name>
</gene>
<keyword evidence="2 5" id="KW-0645">Protease</keyword>
<dbReference type="Gene3D" id="3.90.226.10">
    <property type="entry name" value="2-enoyl-CoA Hydratase, Chain A, domain 1"/>
    <property type="match status" value="1"/>
</dbReference>
<dbReference type="NCBIfam" id="TIGR00225">
    <property type="entry name" value="prc"/>
    <property type="match status" value="1"/>
</dbReference>
<dbReference type="InterPro" id="IPR005151">
    <property type="entry name" value="Tail-specific_protease"/>
</dbReference>
<dbReference type="InterPro" id="IPR036034">
    <property type="entry name" value="PDZ_sf"/>
</dbReference>
<dbReference type="PROSITE" id="PS50106">
    <property type="entry name" value="PDZ"/>
    <property type="match status" value="1"/>
</dbReference>
<sequence length="475" mass="52075">MDHYSETPVKKKSGLIYVIGVFALLIIGYIMGTMSTTMRYPILKESTFKQFNASYTKILNDYLEGAKPEDLINGAARGMLASLEDPYSQYLVGEQGKAYTQSYEGEFYGIGANMRKEEELFVITSVIKDTPAERGGLLAGDVILAVDDKDINGMSFQDLLGAVRGDEGSSVTLKLQRAGEKEPLEITLKRAPIPVHTVSAERLENGMGHITISRFAENTAKEFKAELAKLKEEGPLKGLLLDMRSNPGGLLTSTIEIASVLIPKDKKILDVVYKNERQTVSFLSHQEEEWNVPTVVLVNSQSASASEVMASALKESAGAQVVGETTYGKGVVQGFREFPDGSVLSLTEAQWKTPGGAWINKQGVAPDYEVSLPEYANVRPLATGSKMKRGSYGDNVITLQIMLRELGYGPIGKEGVFDEATETALKSFQSNEKLEPTGVFNDKTGYRLVELLREKLDEEDTQLDKGIEVLSKLVK</sequence>
<feature type="domain" description="PDZ" evidence="7">
    <location>
        <begin position="104"/>
        <end position="164"/>
    </location>
</feature>
<dbReference type="PANTHER" id="PTHR32060">
    <property type="entry name" value="TAIL-SPECIFIC PROTEASE"/>
    <property type="match status" value="1"/>
</dbReference>
<dbReference type="Proteomes" id="UP000261905">
    <property type="component" value="Unassembled WGS sequence"/>
</dbReference>
<dbReference type="InterPro" id="IPR036365">
    <property type="entry name" value="PGBD-like_sf"/>
</dbReference>